<keyword evidence="5" id="KW-1185">Reference proteome</keyword>
<dbReference type="eggNOG" id="ENOG502S05S">
    <property type="taxonomic scope" value="Eukaryota"/>
</dbReference>
<dbReference type="SMR" id="G1TZT5"/>
<dbReference type="PaxDb" id="9986-ENSOCUP00000022609"/>
<dbReference type="GO" id="GO:0005319">
    <property type="term" value="F:lipid transporter activity"/>
    <property type="evidence" value="ECO:0007669"/>
    <property type="project" value="TreeGrafter"/>
</dbReference>
<dbReference type="OMA" id="SDYNIPC"/>
<dbReference type="OrthoDB" id="6409159at2759"/>
<dbReference type="STRING" id="9986.ENSOCUP00000022609"/>
<reference evidence="4" key="3">
    <citation type="submission" date="2025-09" db="UniProtKB">
        <authorList>
            <consortium name="Ensembl"/>
        </authorList>
    </citation>
    <scope>IDENTIFICATION</scope>
    <source>
        <strain evidence="4">Thorbecke</strain>
    </source>
</reference>
<feature type="signal peptide" evidence="2">
    <location>
        <begin position="1"/>
        <end position="29"/>
    </location>
</feature>
<protein>
    <recommendedName>
        <fullName evidence="3">MD-2-related lipid-recognition domain-containing protein</fullName>
    </recommendedName>
</protein>
<dbReference type="EMBL" id="AAGW02014279">
    <property type="status" value="NOT_ANNOTATED_CDS"/>
    <property type="molecule type" value="Genomic_DNA"/>
</dbReference>
<dbReference type="GO" id="GO:0008047">
    <property type="term" value="F:enzyme activator activity"/>
    <property type="evidence" value="ECO:0007669"/>
    <property type="project" value="InterPro"/>
</dbReference>
<dbReference type="Bgee" id="ENSOCUG00000020904">
    <property type="expression patterns" value="Expressed in testis and 5 other cell types or tissues"/>
</dbReference>
<evidence type="ECO:0000313" key="5">
    <source>
        <dbReference type="Proteomes" id="UP000001811"/>
    </source>
</evidence>
<feature type="domain" description="MD-2-related lipid-recognition" evidence="3">
    <location>
        <begin position="42"/>
        <end position="194"/>
    </location>
</feature>
<dbReference type="GeneTree" id="ENSGT00390000003288"/>
<evidence type="ECO:0000259" key="3">
    <source>
        <dbReference type="SMART" id="SM00737"/>
    </source>
</evidence>
<dbReference type="SUPFAM" id="SSF63707">
    <property type="entry name" value="Ganglioside M2 (gm2) activator"/>
    <property type="match status" value="1"/>
</dbReference>
<gene>
    <name evidence="4" type="primary">LOC100357920</name>
</gene>
<proteinExistence type="predicted"/>
<evidence type="ECO:0000256" key="2">
    <source>
        <dbReference type="SAM" id="SignalP"/>
    </source>
</evidence>
<dbReference type="KEGG" id="ocu:100357920"/>
<reference evidence="4 5" key="1">
    <citation type="journal article" date="2011" name="Nature">
        <title>A high-resolution map of human evolutionary constraint using 29 mammals.</title>
        <authorList>
            <person name="Lindblad-Toh K."/>
            <person name="Garber M."/>
            <person name="Zuk O."/>
            <person name="Lin M.F."/>
            <person name="Parker B.J."/>
            <person name="Washietl S."/>
            <person name="Kheradpour P."/>
            <person name="Ernst J."/>
            <person name="Jordan G."/>
            <person name="Mauceli E."/>
            <person name="Ward L.D."/>
            <person name="Lowe C.B."/>
            <person name="Holloway A.K."/>
            <person name="Clamp M."/>
            <person name="Gnerre S."/>
            <person name="Alfoldi J."/>
            <person name="Beal K."/>
            <person name="Chang J."/>
            <person name="Clawson H."/>
            <person name="Cuff J."/>
            <person name="Di Palma F."/>
            <person name="Fitzgerald S."/>
            <person name="Flicek P."/>
            <person name="Guttman M."/>
            <person name="Hubisz M.J."/>
            <person name="Jaffe D.B."/>
            <person name="Jungreis I."/>
            <person name="Kent W.J."/>
            <person name="Kostka D."/>
            <person name="Lara M."/>
            <person name="Martins A.L."/>
            <person name="Massingham T."/>
            <person name="Moltke I."/>
            <person name="Raney B.J."/>
            <person name="Rasmussen M.D."/>
            <person name="Robinson J."/>
            <person name="Stark A."/>
            <person name="Vilella A.J."/>
            <person name="Wen J."/>
            <person name="Xie X."/>
            <person name="Zody M.C."/>
            <person name="Baldwin J."/>
            <person name="Bloom T."/>
            <person name="Chin C.W."/>
            <person name="Heiman D."/>
            <person name="Nicol R."/>
            <person name="Nusbaum C."/>
            <person name="Young S."/>
            <person name="Wilkinson J."/>
            <person name="Worley K.C."/>
            <person name="Kovar C.L."/>
            <person name="Muzny D.M."/>
            <person name="Gibbs R.A."/>
            <person name="Cree A."/>
            <person name="Dihn H.H."/>
            <person name="Fowler G."/>
            <person name="Jhangiani S."/>
            <person name="Joshi V."/>
            <person name="Lee S."/>
            <person name="Lewis L.R."/>
            <person name="Nazareth L.V."/>
            <person name="Okwuonu G."/>
            <person name="Santibanez J."/>
            <person name="Warren W.C."/>
            <person name="Mardis E.R."/>
            <person name="Weinstock G.M."/>
            <person name="Wilson R.K."/>
            <person name="Delehaunty K."/>
            <person name="Dooling D."/>
            <person name="Fronik C."/>
            <person name="Fulton L."/>
            <person name="Fulton B."/>
            <person name="Graves T."/>
            <person name="Minx P."/>
            <person name="Sodergren E."/>
            <person name="Birney E."/>
            <person name="Margulies E.H."/>
            <person name="Herrero J."/>
            <person name="Green E.D."/>
            <person name="Haussler D."/>
            <person name="Siepel A."/>
            <person name="Goldman N."/>
            <person name="Pollard K.S."/>
            <person name="Pedersen J.S."/>
            <person name="Lander E.S."/>
            <person name="Kellis M."/>
        </authorList>
    </citation>
    <scope>NUCLEOTIDE SEQUENCE [LARGE SCALE GENOMIC DNA]</scope>
    <source>
        <strain evidence="4 5">Thorbecke inbred</strain>
    </source>
</reference>
<accession>G1TZT5</accession>
<name>G1TZT5_RABIT</name>
<evidence type="ECO:0000256" key="1">
    <source>
        <dbReference type="ARBA" id="ARBA00022729"/>
    </source>
</evidence>
<organism evidence="4 5">
    <name type="scientific">Oryctolagus cuniculus</name>
    <name type="common">Rabbit</name>
    <dbReference type="NCBI Taxonomy" id="9986"/>
    <lineage>
        <taxon>Eukaryota</taxon>
        <taxon>Metazoa</taxon>
        <taxon>Chordata</taxon>
        <taxon>Craniata</taxon>
        <taxon>Vertebrata</taxon>
        <taxon>Euteleostomi</taxon>
        <taxon>Mammalia</taxon>
        <taxon>Eutheria</taxon>
        <taxon>Euarchontoglires</taxon>
        <taxon>Glires</taxon>
        <taxon>Lagomorpha</taxon>
        <taxon>Leporidae</taxon>
        <taxon>Oryctolagus</taxon>
    </lineage>
</organism>
<dbReference type="InterPro" id="IPR028996">
    <property type="entry name" value="GM2-AP"/>
</dbReference>
<dbReference type="InParanoid" id="G1TZT5"/>
<evidence type="ECO:0000313" key="4">
    <source>
        <dbReference type="Ensembl" id="ENSOCUP00000022609.2"/>
    </source>
</evidence>
<dbReference type="InterPro" id="IPR036846">
    <property type="entry name" value="GM2-AP_sf"/>
</dbReference>
<dbReference type="Ensembl" id="ENSOCUT00000030197.3">
    <property type="protein sequence ID" value="ENSOCUP00000022609.2"/>
    <property type="gene ID" value="ENSOCUG00000020904.3"/>
</dbReference>
<dbReference type="Pfam" id="PF02221">
    <property type="entry name" value="E1_DerP2_DerF2"/>
    <property type="match status" value="1"/>
</dbReference>
<dbReference type="PANTHER" id="PTHR17357:SF0">
    <property type="entry name" value="GANGLIOSIDE GM2 ACTIVATOR"/>
    <property type="match status" value="1"/>
</dbReference>
<dbReference type="Proteomes" id="UP000001811">
    <property type="component" value="Chromosome 14"/>
</dbReference>
<dbReference type="GO" id="GO:0009898">
    <property type="term" value="C:cytoplasmic side of plasma membrane"/>
    <property type="evidence" value="ECO:0007669"/>
    <property type="project" value="TreeGrafter"/>
</dbReference>
<dbReference type="PANTHER" id="PTHR17357">
    <property type="entry name" value="GM2 GANGLIOSIDE ACTIVATOR PROTEIN"/>
    <property type="match status" value="1"/>
</dbReference>
<dbReference type="GO" id="GO:0006689">
    <property type="term" value="P:ganglioside catabolic process"/>
    <property type="evidence" value="ECO:0007669"/>
    <property type="project" value="InterPro"/>
</dbReference>
<dbReference type="Gene3D" id="2.70.220.10">
    <property type="entry name" value="Ganglioside GM2 activator"/>
    <property type="match status" value="1"/>
</dbReference>
<keyword evidence="1 2" id="KW-0732">Signal</keyword>
<dbReference type="GeneID" id="100357920"/>
<dbReference type="HOGENOM" id="CLU_108261_0_0_1"/>
<sequence>MEPPLAMHSLMQAALLIAITLLPARPAAPAGSRQNHLSSFSWDNCDDGKNPVIVNSLTLEPDPIVIPGNVTIGAEVKTSVPLVSPQKVVLTVEKKVAGVWIKIPCVEQLGSCTYDNVCNVLDMLVPPGKSCSELLHADGLPCHCPIKEGTYSLPSRVFTVPEMELPNWLVTGNYYIQGVLSSGEKRLACVKISASVKGLRKLPKE</sequence>
<dbReference type="AlphaFoldDB" id="G1TZT5"/>
<dbReference type="SMART" id="SM00737">
    <property type="entry name" value="ML"/>
    <property type="match status" value="1"/>
</dbReference>
<reference evidence="4" key="2">
    <citation type="submission" date="2025-08" db="UniProtKB">
        <authorList>
            <consortium name="Ensembl"/>
        </authorList>
    </citation>
    <scope>IDENTIFICATION</scope>
    <source>
        <strain evidence="4">Thorbecke</strain>
    </source>
</reference>
<feature type="chain" id="PRO_5003423849" description="MD-2-related lipid-recognition domain-containing protein" evidence="2">
    <location>
        <begin position="30"/>
        <end position="205"/>
    </location>
</feature>
<dbReference type="InterPro" id="IPR003172">
    <property type="entry name" value="ML_dom"/>
</dbReference>